<dbReference type="OrthoDB" id="10255174at2759"/>
<dbReference type="GO" id="GO:0004197">
    <property type="term" value="F:cysteine-type endopeptidase activity"/>
    <property type="evidence" value="ECO:0007669"/>
    <property type="project" value="InterPro"/>
</dbReference>
<dbReference type="EMBL" id="SFCI01001468">
    <property type="protein sequence ID" value="TFY75693.1"/>
    <property type="molecule type" value="Genomic_DNA"/>
</dbReference>
<dbReference type="AlphaFoldDB" id="A0A4Y9ZNW9"/>
<evidence type="ECO:0000256" key="1">
    <source>
        <dbReference type="ARBA" id="ARBA00009005"/>
    </source>
</evidence>
<keyword evidence="4" id="KW-1185">Reference proteome</keyword>
<evidence type="ECO:0000259" key="2">
    <source>
        <dbReference type="Pfam" id="PF00656"/>
    </source>
</evidence>
<organism evidence="3 4">
    <name type="scientific">Hericium alpestre</name>
    <dbReference type="NCBI Taxonomy" id="135208"/>
    <lineage>
        <taxon>Eukaryota</taxon>
        <taxon>Fungi</taxon>
        <taxon>Dikarya</taxon>
        <taxon>Basidiomycota</taxon>
        <taxon>Agaricomycotina</taxon>
        <taxon>Agaricomycetes</taxon>
        <taxon>Russulales</taxon>
        <taxon>Hericiaceae</taxon>
        <taxon>Hericium</taxon>
    </lineage>
</organism>
<comment type="similarity">
    <text evidence="1">Belongs to the peptidase C14B family.</text>
</comment>
<dbReference type="InterPro" id="IPR050452">
    <property type="entry name" value="Metacaspase"/>
</dbReference>
<dbReference type="Proteomes" id="UP000298061">
    <property type="component" value="Unassembled WGS sequence"/>
</dbReference>
<dbReference type="InterPro" id="IPR011600">
    <property type="entry name" value="Pept_C14_caspase"/>
</dbReference>
<feature type="domain" description="Peptidase C14 caspase" evidence="2">
    <location>
        <begin position="140"/>
        <end position="237"/>
    </location>
</feature>
<dbReference type="PANTHER" id="PTHR48104">
    <property type="entry name" value="METACASPASE-4"/>
    <property type="match status" value="1"/>
</dbReference>
<comment type="caution">
    <text evidence="3">The sequence shown here is derived from an EMBL/GenBank/DDBJ whole genome shotgun (WGS) entry which is preliminary data.</text>
</comment>
<evidence type="ECO:0000313" key="3">
    <source>
        <dbReference type="EMBL" id="TFY75693.1"/>
    </source>
</evidence>
<dbReference type="GO" id="GO:0006508">
    <property type="term" value="P:proteolysis"/>
    <property type="evidence" value="ECO:0007669"/>
    <property type="project" value="InterPro"/>
</dbReference>
<evidence type="ECO:0000313" key="4">
    <source>
        <dbReference type="Proteomes" id="UP000298061"/>
    </source>
</evidence>
<gene>
    <name evidence="3" type="ORF">EWM64_g8318</name>
</gene>
<reference evidence="3 4" key="1">
    <citation type="submission" date="2019-02" db="EMBL/GenBank/DDBJ databases">
        <title>Genome sequencing of the rare red list fungi Hericium alpestre (H. flagellum).</title>
        <authorList>
            <person name="Buettner E."/>
            <person name="Kellner H."/>
        </authorList>
    </citation>
    <scope>NUCLEOTIDE SEQUENCE [LARGE SCALE GENOMIC DNA]</scope>
    <source>
        <strain evidence="3 4">DSM 108284</strain>
    </source>
</reference>
<protein>
    <recommendedName>
        <fullName evidence="2">Peptidase C14 caspase domain-containing protein</fullName>
    </recommendedName>
</protein>
<dbReference type="GO" id="GO:0005737">
    <property type="term" value="C:cytoplasm"/>
    <property type="evidence" value="ECO:0007669"/>
    <property type="project" value="TreeGrafter"/>
</dbReference>
<name>A0A4Y9ZNW9_9AGAM</name>
<dbReference type="Gene3D" id="3.40.50.12660">
    <property type="match status" value="1"/>
</dbReference>
<dbReference type="Pfam" id="PF00656">
    <property type="entry name" value="Peptidase_C14"/>
    <property type="match status" value="1"/>
</dbReference>
<accession>A0A4Y9ZNW9</accession>
<sequence length="282" mass="31330">MPPEQHVVPRPFGGDSYIAESDQPEERQLIAAVLTVTDAQIRLLEDFERSLWAERHPGLELDCDLLLKEVQRTVQSLGEGTPVDWDILQKLDALHHLRRERTMRLGCLAASLHPFLQLPPVFPSGSQSSLEHPTHGSRFWAVIIGINVYDDPSIPRLRGCVPDALAMHTYLTHDLCVPPDHICLLTQSEGDQPPVWAWPTRQNILSALYMHLRDNPRIRTGDHMLIYFSGHGSAYYASDAFASPAARVGSIEALCPSDRGTHSASTRGISSATLATARSMYS</sequence>
<proteinExistence type="inferred from homology"/>
<dbReference type="PANTHER" id="PTHR48104:SF30">
    <property type="entry name" value="METACASPASE-1"/>
    <property type="match status" value="1"/>
</dbReference>